<sequence length="381" mass="42682">MAINTKQYIYDGMDIHTSSFTDGKVHEYSVMLYGDCFECNFSRQAGRLVAAFKAVTARLCPDAGCVFKRYFVSDAANFAQTVREIDDCGDCAVSIIEQPPLTGAKIALWAYLQTNIRQHKTPGGLFAADSGNHVHLWTASNINGAKDSYGQTRDILDRYASSLEQENCNMELNCIRTWFFIHNIDEYYAGMVKGRNDEFDKFGLVPGNHFIASTGICGRTDFASRHVMMDAYAVKGISREQVKFLYASDHLNNTAEYGVRFERGTAVDYGDRRQVFISGTASIDNKGEVMYEGDIEKQTLRMIDNVNALLEEAGCTAGDICSIIVYLRDLADYKTADAIMEAEFGSCPRIMVLAPVCRPKWLIEMECIAIKAQKDDRFADY</sequence>
<dbReference type="Gene3D" id="3.30.1330.40">
    <property type="entry name" value="RutC-like"/>
    <property type="match status" value="1"/>
</dbReference>
<evidence type="ECO:0000313" key="2">
    <source>
        <dbReference type="Proteomes" id="UP000823637"/>
    </source>
</evidence>
<dbReference type="PANTHER" id="PTHR11803">
    <property type="entry name" value="2-IMINOBUTANOATE/2-IMINOPROPANOATE DEAMINASE RIDA"/>
    <property type="match status" value="1"/>
</dbReference>
<name>A0A9D9EI66_9BACT</name>
<dbReference type="AlphaFoldDB" id="A0A9D9EI66"/>
<proteinExistence type="predicted"/>
<dbReference type="InterPro" id="IPR006175">
    <property type="entry name" value="YjgF/YER057c/UK114"/>
</dbReference>
<protein>
    <submittedName>
        <fullName evidence="1">Uncharacterized protein</fullName>
    </submittedName>
</protein>
<reference evidence="1" key="1">
    <citation type="submission" date="2020-10" db="EMBL/GenBank/DDBJ databases">
        <authorList>
            <person name="Gilroy R."/>
        </authorList>
    </citation>
    <scope>NUCLEOTIDE SEQUENCE</scope>
    <source>
        <strain evidence="1">D3-1215</strain>
    </source>
</reference>
<accession>A0A9D9EI66</accession>
<gene>
    <name evidence="1" type="ORF">IAC32_04860</name>
</gene>
<dbReference type="PANTHER" id="PTHR11803:SF39">
    <property type="entry name" value="2-IMINOBUTANOATE_2-IMINOPROPANOATE DEAMINASE"/>
    <property type="match status" value="1"/>
</dbReference>
<dbReference type="GO" id="GO:0019239">
    <property type="term" value="F:deaminase activity"/>
    <property type="evidence" value="ECO:0007669"/>
    <property type="project" value="TreeGrafter"/>
</dbReference>
<dbReference type="CDD" id="cd06153">
    <property type="entry name" value="YjgF_YER057c_UK114_like_5"/>
    <property type="match status" value="1"/>
</dbReference>
<organism evidence="1 2">
    <name type="scientific">Candidatus Enterocola intestinipullorum</name>
    <dbReference type="NCBI Taxonomy" id="2840783"/>
    <lineage>
        <taxon>Bacteria</taxon>
        <taxon>Pseudomonadati</taxon>
        <taxon>Bacteroidota</taxon>
        <taxon>Bacteroidia</taxon>
        <taxon>Bacteroidales</taxon>
        <taxon>Candidatus Enterocola</taxon>
    </lineage>
</organism>
<reference evidence="1" key="2">
    <citation type="journal article" date="2021" name="PeerJ">
        <title>Extensive microbial diversity within the chicken gut microbiome revealed by metagenomics and culture.</title>
        <authorList>
            <person name="Gilroy R."/>
            <person name="Ravi A."/>
            <person name="Getino M."/>
            <person name="Pursley I."/>
            <person name="Horton D.L."/>
            <person name="Alikhan N.F."/>
            <person name="Baker D."/>
            <person name="Gharbi K."/>
            <person name="Hall N."/>
            <person name="Watson M."/>
            <person name="Adriaenssens E.M."/>
            <person name="Foster-Nyarko E."/>
            <person name="Jarju S."/>
            <person name="Secka A."/>
            <person name="Antonio M."/>
            <person name="Oren A."/>
            <person name="Chaudhuri R.R."/>
            <person name="La Ragione R."/>
            <person name="Hildebrand F."/>
            <person name="Pallen M.J."/>
        </authorList>
    </citation>
    <scope>NUCLEOTIDE SEQUENCE</scope>
    <source>
        <strain evidence="1">D3-1215</strain>
    </source>
</reference>
<comment type="caution">
    <text evidence="1">The sequence shown here is derived from an EMBL/GenBank/DDBJ whole genome shotgun (WGS) entry which is preliminary data.</text>
</comment>
<dbReference type="GO" id="GO:0005829">
    <property type="term" value="C:cytosol"/>
    <property type="evidence" value="ECO:0007669"/>
    <property type="project" value="TreeGrafter"/>
</dbReference>
<dbReference type="InterPro" id="IPR035959">
    <property type="entry name" value="RutC-like_sf"/>
</dbReference>
<evidence type="ECO:0000313" key="1">
    <source>
        <dbReference type="EMBL" id="MBO8447056.1"/>
    </source>
</evidence>
<dbReference type="SUPFAM" id="SSF55298">
    <property type="entry name" value="YjgF-like"/>
    <property type="match status" value="1"/>
</dbReference>
<dbReference type="EMBL" id="JADIMR010000073">
    <property type="protein sequence ID" value="MBO8447056.1"/>
    <property type="molecule type" value="Genomic_DNA"/>
</dbReference>
<dbReference type="Pfam" id="PF01042">
    <property type="entry name" value="Ribonuc_L-PSP"/>
    <property type="match status" value="1"/>
</dbReference>
<dbReference type="Proteomes" id="UP000823637">
    <property type="component" value="Unassembled WGS sequence"/>
</dbReference>